<evidence type="ECO:0000256" key="11">
    <source>
        <dbReference type="ARBA" id="ARBA00029766"/>
    </source>
</evidence>
<accession>A0A1E3X8P8</accession>
<proteinExistence type="inferred from homology"/>
<name>A0A1E3X8P8_9BACT</name>
<protein>
    <recommendedName>
        <fullName evidence="4">2-amino-4-hydroxy-6-hydroxymethyldihydropteridine pyrophosphokinase</fullName>
        <ecNumber evidence="3">2.7.6.3</ecNumber>
    </recommendedName>
    <alternativeName>
        <fullName evidence="11">6-hydroxymethyl-7,8-dihydropterin pyrophosphokinase</fullName>
    </alternativeName>
    <alternativeName>
        <fullName evidence="12">7,8-dihydro-6-hydroxymethylpterin-pyrophosphokinase</fullName>
    </alternativeName>
</protein>
<dbReference type="SUPFAM" id="SSF55083">
    <property type="entry name" value="6-hydroxymethyl-7,8-dihydropterin pyrophosphokinase, HPPK"/>
    <property type="match status" value="1"/>
</dbReference>
<sequence>MIEKKNLVNAITRIDAYKDICIKNKSGFYNTKPIGGPPQPDYVNCVIELETEMEPKRMLGEFKKIELELGRRPCVRWGPRIIDIDILLYGNRIINDHNIKIPHERMHERTFVLEPLCEISPDFEHPVLRKTICELLKELRVSENINH</sequence>
<keyword evidence="6" id="KW-0547">Nucleotide-binding</keyword>
<dbReference type="NCBIfam" id="TIGR01498">
    <property type="entry name" value="folK"/>
    <property type="match status" value="1"/>
</dbReference>
<evidence type="ECO:0000256" key="2">
    <source>
        <dbReference type="ARBA" id="ARBA00005810"/>
    </source>
</evidence>
<organism evidence="14 15">
    <name type="scientific">Candidatus Scalindua rubra</name>
    <dbReference type="NCBI Taxonomy" id="1872076"/>
    <lineage>
        <taxon>Bacteria</taxon>
        <taxon>Pseudomonadati</taxon>
        <taxon>Planctomycetota</taxon>
        <taxon>Candidatus Brocadiia</taxon>
        <taxon>Candidatus Brocadiales</taxon>
        <taxon>Candidatus Scalinduaceae</taxon>
        <taxon>Candidatus Scalindua</taxon>
    </lineage>
</organism>
<dbReference type="InterPro" id="IPR035907">
    <property type="entry name" value="Hppk_sf"/>
</dbReference>
<dbReference type="GO" id="GO:0005524">
    <property type="term" value="F:ATP binding"/>
    <property type="evidence" value="ECO:0007669"/>
    <property type="project" value="UniProtKB-KW"/>
</dbReference>
<dbReference type="EMBL" id="MAYW01000083">
    <property type="protein sequence ID" value="ODS32000.1"/>
    <property type="molecule type" value="Genomic_DNA"/>
</dbReference>
<keyword evidence="5 14" id="KW-0808">Transferase</keyword>
<comment type="similarity">
    <text evidence="2">Belongs to the HPPK family.</text>
</comment>
<evidence type="ECO:0000256" key="4">
    <source>
        <dbReference type="ARBA" id="ARBA00016218"/>
    </source>
</evidence>
<comment type="function">
    <text evidence="10">Catalyzes the transfer of pyrophosphate from adenosine triphosphate (ATP) to 6-hydroxymethyl-7,8-dihydropterin, an enzymatic step in folate biosynthesis pathway.</text>
</comment>
<dbReference type="PROSITE" id="PS00794">
    <property type="entry name" value="HPPK"/>
    <property type="match status" value="1"/>
</dbReference>
<evidence type="ECO:0000256" key="10">
    <source>
        <dbReference type="ARBA" id="ARBA00029409"/>
    </source>
</evidence>
<evidence type="ECO:0000256" key="1">
    <source>
        <dbReference type="ARBA" id="ARBA00005051"/>
    </source>
</evidence>
<dbReference type="UniPathway" id="UPA00077">
    <property type="reaction ID" value="UER00155"/>
</dbReference>
<evidence type="ECO:0000313" key="14">
    <source>
        <dbReference type="EMBL" id="ODS32000.1"/>
    </source>
</evidence>
<comment type="caution">
    <text evidence="14">The sequence shown here is derived from an EMBL/GenBank/DDBJ whole genome shotgun (WGS) entry which is preliminary data.</text>
</comment>
<dbReference type="CDD" id="cd00483">
    <property type="entry name" value="HPPK"/>
    <property type="match status" value="1"/>
</dbReference>
<dbReference type="Gene3D" id="3.30.70.560">
    <property type="entry name" value="7,8-Dihydro-6-hydroxymethylpterin-pyrophosphokinase HPPK"/>
    <property type="match status" value="1"/>
</dbReference>
<reference evidence="14 15" key="1">
    <citation type="submission" date="2016-07" db="EMBL/GenBank/DDBJ databases">
        <title>Draft genome of Scalindua rubra, obtained from a brine-seawater interface in the Red Sea, sheds light on salt adaptation in anammox bacteria.</title>
        <authorList>
            <person name="Speth D.R."/>
            <person name="Lagkouvardos I."/>
            <person name="Wang Y."/>
            <person name="Qian P.-Y."/>
            <person name="Dutilh B.E."/>
            <person name="Jetten M.S."/>
        </authorList>
    </citation>
    <scope>NUCLEOTIDE SEQUENCE [LARGE SCALE GENOMIC DNA]</scope>
    <source>
        <strain evidence="14">BSI-1</strain>
    </source>
</reference>
<evidence type="ECO:0000256" key="7">
    <source>
        <dbReference type="ARBA" id="ARBA00022777"/>
    </source>
</evidence>
<dbReference type="GO" id="GO:0046654">
    <property type="term" value="P:tetrahydrofolate biosynthetic process"/>
    <property type="evidence" value="ECO:0007669"/>
    <property type="project" value="UniProtKB-UniPathway"/>
</dbReference>
<comment type="pathway">
    <text evidence="1">Cofactor biosynthesis; tetrahydrofolate biosynthesis; 2-amino-4-hydroxy-6-hydroxymethyl-7,8-dihydropteridine diphosphate from 7,8-dihydroneopterin triphosphate: step 4/4.</text>
</comment>
<evidence type="ECO:0000256" key="8">
    <source>
        <dbReference type="ARBA" id="ARBA00022840"/>
    </source>
</evidence>
<evidence type="ECO:0000256" key="6">
    <source>
        <dbReference type="ARBA" id="ARBA00022741"/>
    </source>
</evidence>
<dbReference type="PANTHER" id="PTHR43071:SF1">
    <property type="entry name" value="2-AMINO-4-HYDROXY-6-HYDROXYMETHYLDIHYDROPTERIDINE PYROPHOSPHOKINASE"/>
    <property type="match status" value="1"/>
</dbReference>
<dbReference type="GO" id="GO:0016301">
    <property type="term" value="F:kinase activity"/>
    <property type="evidence" value="ECO:0007669"/>
    <property type="project" value="UniProtKB-KW"/>
</dbReference>
<dbReference type="GO" id="GO:0046656">
    <property type="term" value="P:folic acid biosynthetic process"/>
    <property type="evidence" value="ECO:0007669"/>
    <property type="project" value="UniProtKB-KW"/>
</dbReference>
<evidence type="ECO:0000259" key="13">
    <source>
        <dbReference type="PROSITE" id="PS00794"/>
    </source>
</evidence>
<dbReference type="PATRIC" id="fig|1872076.5.peg.3421"/>
<dbReference type="InterPro" id="IPR000550">
    <property type="entry name" value="Hppk"/>
</dbReference>
<dbReference type="AlphaFoldDB" id="A0A1E3X8P8"/>
<evidence type="ECO:0000256" key="12">
    <source>
        <dbReference type="ARBA" id="ARBA00033413"/>
    </source>
</evidence>
<keyword evidence="7" id="KW-0418">Kinase</keyword>
<evidence type="ECO:0000313" key="15">
    <source>
        <dbReference type="Proteomes" id="UP000094056"/>
    </source>
</evidence>
<gene>
    <name evidence="14" type="primary">folK</name>
    <name evidence="14" type="ORF">SCARUB_02888</name>
</gene>
<keyword evidence="9" id="KW-0289">Folate biosynthesis</keyword>
<evidence type="ECO:0000256" key="9">
    <source>
        <dbReference type="ARBA" id="ARBA00022909"/>
    </source>
</evidence>
<keyword evidence="8" id="KW-0067">ATP-binding</keyword>
<dbReference type="Proteomes" id="UP000094056">
    <property type="component" value="Unassembled WGS sequence"/>
</dbReference>
<dbReference type="Pfam" id="PF01288">
    <property type="entry name" value="HPPK"/>
    <property type="match status" value="1"/>
</dbReference>
<evidence type="ECO:0000256" key="3">
    <source>
        <dbReference type="ARBA" id="ARBA00013253"/>
    </source>
</evidence>
<feature type="domain" description="7,8-dihydro-6-hydroxymethylpterin-pyrophosphokinase" evidence="13">
    <location>
        <begin position="76"/>
        <end position="87"/>
    </location>
</feature>
<dbReference type="EC" id="2.7.6.3" evidence="3"/>
<evidence type="ECO:0000256" key="5">
    <source>
        <dbReference type="ARBA" id="ARBA00022679"/>
    </source>
</evidence>
<dbReference type="PANTHER" id="PTHR43071">
    <property type="entry name" value="2-AMINO-4-HYDROXY-6-HYDROXYMETHYLDIHYDROPTERIDINE PYROPHOSPHOKINASE"/>
    <property type="match status" value="1"/>
</dbReference>
<dbReference type="GO" id="GO:0003848">
    <property type="term" value="F:2-amino-4-hydroxy-6-hydroxymethyldihydropteridine diphosphokinase activity"/>
    <property type="evidence" value="ECO:0007669"/>
    <property type="project" value="UniProtKB-EC"/>
</dbReference>